<dbReference type="EMBL" id="CP048029">
    <property type="protein sequence ID" value="QIK36840.1"/>
    <property type="molecule type" value="Genomic_DNA"/>
</dbReference>
<comment type="function">
    <text evidence="8">3'-5' exoribonuclease that releases 5'-nucleoside monophosphates and is involved in maturation of structured RNAs.</text>
</comment>
<dbReference type="Pfam" id="PF00773">
    <property type="entry name" value="RNB"/>
    <property type="match status" value="1"/>
</dbReference>
<dbReference type="InterPro" id="IPR001900">
    <property type="entry name" value="RNase_II/R"/>
</dbReference>
<dbReference type="HAMAP" id="MF_01895">
    <property type="entry name" value="RNase_R"/>
    <property type="match status" value="1"/>
</dbReference>
<dbReference type="SMART" id="SM00357">
    <property type="entry name" value="CSP"/>
    <property type="match status" value="2"/>
</dbReference>
<dbReference type="InterPro" id="IPR004476">
    <property type="entry name" value="RNase_II/RNase_R"/>
</dbReference>
<evidence type="ECO:0000256" key="6">
    <source>
        <dbReference type="ARBA" id="ARBA00022839"/>
    </source>
</evidence>
<dbReference type="EC" id="3.1.13.1" evidence="8"/>
<dbReference type="InterPro" id="IPR040476">
    <property type="entry name" value="CSD2"/>
</dbReference>
<dbReference type="KEGG" id="cjap:GWK36_01200"/>
<gene>
    <name evidence="8 11" type="primary">rnr</name>
    <name evidence="11" type="ORF">GWK36_01200</name>
</gene>
<evidence type="ECO:0000313" key="11">
    <source>
        <dbReference type="EMBL" id="QIK36840.1"/>
    </source>
</evidence>
<evidence type="ECO:0000256" key="9">
    <source>
        <dbReference type="SAM" id="MobiDB-lite"/>
    </source>
</evidence>
<dbReference type="Pfam" id="PF00575">
    <property type="entry name" value="S1"/>
    <property type="match status" value="1"/>
</dbReference>
<accession>A0A6G7VAA5</accession>
<evidence type="ECO:0000256" key="5">
    <source>
        <dbReference type="ARBA" id="ARBA00022801"/>
    </source>
</evidence>
<evidence type="ECO:0000256" key="8">
    <source>
        <dbReference type="HAMAP-Rule" id="MF_01895"/>
    </source>
</evidence>
<proteinExistence type="inferred from homology"/>
<dbReference type="PANTHER" id="PTHR23355:SF9">
    <property type="entry name" value="DIS3-LIKE EXONUCLEASE 2"/>
    <property type="match status" value="1"/>
</dbReference>
<dbReference type="InterPro" id="IPR012340">
    <property type="entry name" value="NA-bd_OB-fold"/>
</dbReference>
<dbReference type="InterPro" id="IPR013223">
    <property type="entry name" value="RNase_B_OB_dom"/>
</dbReference>
<reference evidence="12" key="1">
    <citation type="submission" date="2020-01" db="EMBL/GenBank/DDBJ databases">
        <title>Caldichromatium gen. nov., sp. nov., a thermophilic purple sulfur bacterium member of the family Chromatiaceae isolated from Nakabusa hot spring, Japan.</title>
        <authorList>
            <person name="Saini M.K."/>
            <person name="Hanada S."/>
            <person name="Tank M."/>
        </authorList>
    </citation>
    <scope>NUCLEOTIDE SEQUENCE [LARGE SCALE GENOMIC DNA]</scope>
    <source>
        <strain evidence="12">No.7</strain>
    </source>
</reference>
<dbReference type="Gene3D" id="2.40.50.140">
    <property type="entry name" value="Nucleic acid-binding proteins"/>
    <property type="match status" value="3"/>
</dbReference>
<comment type="similarity">
    <text evidence="8">Belongs to the RNR ribonuclease family. RNase R subfamily.</text>
</comment>
<dbReference type="GO" id="GO:0006402">
    <property type="term" value="P:mRNA catabolic process"/>
    <property type="evidence" value="ECO:0007669"/>
    <property type="project" value="TreeGrafter"/>
</dbReference>
<dbReference type="CDD" id="cd04471">
    <property type="entry name" value="S1_RNase_R"/>
    <property type="match status" value="1"/>
</dbReference>
<dbReference type="NCBIfam" id="TIGR00358">
    <property type="entry name" value="3_prime_RNase"/>
    <property type="match status" value="1"/>
</dbReference>
<dbReference type="GO" id="GO:0008859">
    <property type="term" value="F:exoribonuclease II activity"/>
    <property type="evidence" value="ECO:0007669"/>
    <property type="project" value="UniProtKB-UniRule"/>
</dbReference>
<feature type="domain" description="S1 motif" evidence="10">
    <location>
        <begin position="644"/>
        <end position="725"/>
    </location>
</feature>
<dbReference type="InterPro" id="IPR003029">
    <property type="entry name" value="S1_domain"/>
</dbReference>
<feature type="compositionally biased region" description="Low complexity" evidence="9">
    <location>
        <begin position="744"/>
        <end position="754"/>
    </location>
</feature>
<evidence type="ECO:0000256" key="3">
    <source>
        <dbReference type="ARBA" id="ARBA00022490"/>
    </source>
</evidence>
<dbReference type="SMART" id="SM00955">
    <property type="entry name" value="RNB"/>
    <property type="match status" value="1"/>
</dbReference>
<evidence type="ECO:0000256" key="4">
    <source>
        <dbReference type="ARBA" id="ARBA00022722"/>
    </source>
</evidence>
<feature type="region of interest" description="Disordered" evidence="9">
    <location>
        <begin position="728"/>
        <end position="774"/>
    </location>
</feature>
<dbReference type="InterPro" id="IPR011805">
    <property type="entry name" value="RNase_R"/>
</dbReference>
<keyword evidence="3 8" id="KW-0963">Cytoplasm</keyword>
<keyword evidence="4 8" id="KW-0540">Nuclease</keyword>
<keyword evidence="6 8" id="KW-0269">Exonuclease</keyword>
<dbReference type="GO" id="GO:0005829">
    <property type="term" value="C:cytosol"/>
    <property type="evidence" value="ECO:0007669"/>
    <property type="project" value="UniProtKB-ARBA"/>
</dbReference>
<name>A0A6G7VAA5_9GAMM</name>
<keyword evidence="5 8" id="KW-0378">Hydrolase</keyword>
<comment type="subcellular location">
    <subcellularLocation>
        <location evidence="2 8">Cytoplasm</location>
    </subcellularLocation>
</comment>
<dbReference type="PANTHER" id="PTHR23355">
    <property type="entry name" value="RIBONUCLEASE"/>
    <property type="match status" value="1"/>
</dbReference>
<dbReference type="InterPro" id="IPR011129">
    <property type="entry name" value="CSD"/>
</dbReference>
<comment type="catalytic activity">
    <reaction evidence="1 8">
        <text>Exonucleolytic cleavage in the 3'- to 5'-direction to yield nucleoside 5'-phosphates.</text>
        <dbReference type="EC" id="3.1.13.1"/>
    </reaction>
</comment>
<dbReference type="AlphaFoldDB" id="A0A6G7VAA5"/>
<dbReference type="GO" id="GO:0003723">
    <property type="term" value="F:RNA binding"/>
    <property type="evidence" value="ECO:0007669"/>
    <property type="project" value="UniProtKB-UniRule"/>
</dbReference>
<dbReference type="RefSeq" id="WP_166269370.1">
    <property type="nucleotide sequence ID" value="NZ_CP048029.1"/>
</dbReference>
<evidence type="ECO:0000256" key="1">
    <source>
        <dbReference type="ARBA" id="ARBA00001849"/>
    </source>
</evidence>
<sequence length="774" mass="86864">MSRRQPTQTAALVDPYREREAKKYAHPIPSREFILDTLNQRGPLSFENLAKCLALAEEYELVALERRLTAMVRDGQLVRNRAQAYCPVNKRDLIAGRVIGHPDGFGFVRPDEGGDDLYLYPKEMRPLFHGDRVIVRIAGRDRRGRLEGALVEILERNTQRVIGRLYQEGGVGFVVPDNKRLVHEVVIPSDRLNGAEQGQIVVAEITDQPTRRTPPIGRIIEILGDHLQPGMETEIAIRAHDLPVAWSPEVEVEIAGLSAEVPESAKAGRVDLRHLPLVTIDGADARDFDDAVYCERKPKGWRLLVCIADVSAYVRPGTALDREARLRGNSVYFPDRVIPMLPEILSNGLCSLKPGVDRLCMAAELYINRSGQITRARFFEAVMRSQAQLTYDQVAALFEGDPELCAQFAELLPHLHQLYQLYQALHVQRVGRGALDFETIETRFIFNEQGRIAAIVPLVRNDAHRLIEECMLAANVAAARQFQRRRLPAIYRVHEAPSGDKRNDLREFLAQLGLKLPGGEEPTTADYARLLAQIQDRPDRHLIQTVVLRSMQQAMYSTDNIGHFGLAYDAYTHFTSPIRRYPDLVVHRLIKHLLAGGKAADLEYTTSELQQIAEWCSGTERRADEATRDAEMALKCEYMQALLGEVFAGTITSVNAFGLFVELDAIYVDGLIHVTALDHDFYHFDPIGYRLIGERTGRVYRLGDRLWVQVAAVNLDERKIDFIPAKPPASAKRLSRSVEKTGRGKAASGRSAASRQKKAQRRQADRSAGGSSDD</sequence>
<keyword evidence="7 8" id="KW-0694">RNA-binding</keyword>
<dbReference type="PROSITE" id="PS01175">
    <property type="entry name" value="RIBONUCLEASE_II"/>
    <property type="match status" value="1"/>
</dbReference>
<evidence type="ECO:0000256" key="2">
    <source>
        <dbReference type="ARBA" id="ARBA00004496"/>
    </source>
</evidence>
<evidence type="ECO:0000313" key="12">
    <source>
        <dbReference type="Proteomes" id="UP000502699"/>
    </source>
</evidence>
<evidence type="ECO:0000259" key="10">
    <source>
        <dbReference type="PROSITE" id="PS50126"/>
    </source>
</evidence>
<organism evidence="11 12">
    <name type="scientific">Caldichromatium japonicum</name>
    <dbReference type="NCBI Taxonomy" id="2699430"/>
    <lineage>
        <taxon>Bacteria</taxon>
        <taxon>Pseudomonadati</taxon>
        <taxon>Pseudomonadota</taxon>
        <taxon>Gammaproteobacteria</taxon>
        <taxon>Chromatiales</taxon>
        <taxon>Chromatiaceae</taxon>
        <taxon>Caldichromatium</taxon>
    </lineage>
</organism>
<dbReference type="Pfam" id="PF08206">
    <property type="entry name" value="OB_RNB"/>
    <property type="match status" value="1"/>
</dbReference>
<dbReference type="SMART" id="SM00316">
    <property type="entry name" value="S1"/>
    <property type="match status" value="1"/>
</dbReference>
<protein>
    <recommendedName>
        <fullName evidence="8">Ribonuclease R</fullName>
        <shortName evidence="8">RNase R</shortName>
        <ecNumber evidence="8">3.1.13.1</ecNumber>
    </recommendedName>
</protein>
<dbReference type="NCBIfam" id="TIGR02063">
    <property type="entry name" value="RNase_R"/>
    <property type="match status" value="1"/>
</dbReference>
<dbReference type="Pfam" id="PF17876">
    <property type="entry name" value="CSD2"/>
    <property type="match status" value="1"/>
</dbReference>
<dbReference type="InterPro" id="IPR022966">
    <property type="entry name" value="RNase_II/R_CS"/>
</dbReference>
<keyword evidence="12" id="KW-1185">Reference proteome</keyword>
<dbReference type="FunFam" id="2.40.50.140:FF:000213">
    <property type="entry name" value="Ribonuclease R"/>
    <property type="match status" value="1"/>
</dbReference>
<dbReference type="InterPro" id="IPR050180">
    <property type="entry name" value="RNR_Ribonuclease"/>
</dbReference>
<dbReference type="Proteomes" id="UP000502699">
    <property type="component" value="Chromosome"/>
</dbReference>
<dbReference type="PROSITE" id="PS50126">
    <property type="entry name" value="S1"/>
    <property type="match status" value="1"/>
</dbReference>
<dbReference type="SUPFAM" id="SSF50249">
    <property type="entry name" value="Nucleic acid-binding proteins"/>
    <property type="match status" value="4"/>
</dbReference>
<evidence type="ECO:0000256" key="7">
    <source>
        <dbReference type="ARBA" id="ARBA00022884"/>
    </source>
</evidence>